<feature type="transmembrane region" description="Helical" evidence="7">
    <location>
        <begin position="290"/>
        <end position="310"/>
    </location>
</feature>
<dbReference type="CDD" id="cd06261">
    <property type="entry name" value="TM_PBP2"/>
    <property type="match status" value="1"/>
</dbReference>
<dbReference type="InterPro" id="IPR051393">
    <property type="entry name" value="ABC_transporter_permease"/>
</dbReference>
<accession>A0ABP9SCC7</accession>
<evidence type="ECO:0000256" key="5">
    <source>
        <dbReference type="ARBA" id="ARBA00022989"/>
    </source>
</evidence>
<evidence type="ECO:0000259" key="9">
    <source>
        <dbReference type="PROSITE" id="PS50928"/>
    </source>
</evidence>
<dbReference type="SUPFAM" id="SSF161098">
    <property type="entry name" value="MetI-like"/>
    <property type="match status" value="1"/>
</dbReference>
<proteinExistence type="inferred from homology"/>
<evidence type="ECO:0000256" key="4">
    <source>
        <dbReference type="ARBA" id="ARBA00022692"/>
    </source>
</evidence>
<dbReference type="Proteomes" id="UP001500200">
    <property type="component" value="Unassembled WGS sequence"/>
</dbReference>
<evidence type="ECO:0000313" key="10">
    <source>
        <dbReference type="EMBL" id="GAA5193508.1"/>
    </source>
</evidence>
<feature type="transmembrane region" description="Helical" evidence="7">
    <location>
        <begin position="137"/>
        <end position="156"/>
    </location>
</feature>
<evidence type="ECO:0000256" key="3">
    <source>
        <dbReference type="ARBA" id="ARBA00022475"/>
    </source>
</evidence>
<keyword evidence="2 7" id="KW-0813">Transport</keyword>
<feature type="transmembrane region" description="Helical" evidence="7">
    <location>
        <begin position="106"/>
        <end position="125"/>
    </location>
</feature>
<dbReference type="PANTHER" id="PTHR30193">
    <property type="entry name" value="ABC TRANSPORTER PERMEASE PROTEIN"/>
    <property type="match status" value="1"/>
</dbReference>
<comment type="subcellular location">
    <subcellularLocation>
        <location evidence="1 7">Cell membrane</location>
        <topology evidence="1 7">Multi-pass membrane protein</topology>
    </subcellularLocation>
</comment>
<feature type="region of interest" description="Disordered" evidence="8">
    <location>
        <begin position="1"/>
        <end position="31"/>
    </location>
</feature>
<evidence type="ECO:0000256" key="8">
    <source>
        <dbReference type="SAM" id="MobiDB-lite"/>
    </source>
</evidence>
<reference evidence="11" key="1">
    <citation type="journal article" date="2019" name="Int. J. Syst. Evol. Microbiol.">
        <title>The Global Catalogue of Microorganisms (GCM) 10K type strain sequencing project: providing services to taxonomists for standard genome sequencing and annotation.</title>
        <authorList>
            <consortium name="The Broad Institute Genomics Platform"/>
            <consortium name="The Broad Institute Genome Sequencing Center for Infectious Disease"/>
            <person name="Wu L."/>
            <person name="Ma J."/>
        </authorList>
    </citation>
    <scope>NUCLEOTIDE SEQUENCE [LARGE SCALE GENOMIC DNA]</scope>
    <source>
        <strain evidence="11">JCM 18514</strain>
    </source>
</reference>
<feature type="domain" description="ABC transmembrane type-1" evidence="9">
    <location>
        <begin position="100"/>
        <end position="311"/>
    </location>
</feature>
<comment type="caution">
    <text evidence="10">The sequence shown here is derived from an EMBL/GenBank/DDBJ whole genome shotgun (WGS) entry which is preliminary data.</text>
</comment>
<sequence length="323" mass="35983">MTTLTKHPDPELSAAGRSRKLRRSQKRGKPGAGFRGIGDLKIALLFIAPAMVGFVLFYLVPTIRGIYLSFTEYSILGDPEWIGVKNYQQIAKDPLFWNALGVTSEYVVINIVLQTLLALGLAILMHRVAKSTLIRGALLLPYLMANVIAALLWFWMLDYQIGIVNQFIEWFGLPRVAFFGSEQWAIPTQALINTWRHMGYTALLIFAGLQAIPNTVYEAASIDGSKAVSTFWRITLPLLRPVLALVLVVTVIGSFQVFDTVAVTTQGGPVNATRVLQYYIYQRAFNEQDFGYGSALAVILFLILAIVAFIQMKFLRGNQSDLD</sequence>
<evidence type="ECO:0000256" key="2">
    <source>
        <dbReference type="ARBA" id="ARBA00022448"/>
    </source>
</evidence>
<keyword evidence="3" id="KW-1003">Cell membrane</keyword>
<evidence type="ECO:0000256" key="6">
    <source>
        <dbReference type="ARBA" id="ARBA00023136"/>
    </source>
</evidence>
<feature type="compositionally biased region" description="Basic and acidic residues" evidence="8">
    <location>
        <begin position="1"/>
        <end position="10"/>
    </location>
</feature>
<keyword evidence="6 7" id="KW-0472">Membrane</keyword>
<dbReference type="InterPro" id="IPR000515">
    <property type="entry name" value="MetI-like"/>
</dbReference>
<gene>
    <name evidence="10" type="ORF">GCM10023346_18590</name>
</gene>
<dbReference type="Gene3D" id="1.10.3720.10">
    <property type="entry name" value="MetI-like"/>
    <property type="match status" value="1"/>
</dbReference>
<evidence type="ECO:0000256" key="7">
    <source>
        <dbReference type="RuleBase" id="RU363032"/>
    </source>
</evidence>
<dbReference type="Pfam" id="PF00528">
    <property type="entry name" value="BPD_transp_1"/>
    <property type="match status" value="1"/>
</dbReference>
<feature type="transmembrane region" description="Helical" evidence="7">
    <location>
        <begin position="42"/>
        <end position="60"/>
    </location>
</feature>
<name>A0ABP9SCC7_9MICC</name>
<dbReference type="PROSITE" id="PS50928">
    <property type="entry name" value="ABC_TM1"/>
    <property type="match status" value="1"/>
</dbReference>
<feature type="transmembrane region" description="Helical" evidence="7">
    <location>
        <begin position="198"/>
        <end position="217"/>
    </location>
</feature>
<dbReference type="EMBL" id="BAABKK010000010">
    <property type="protein sequence ID" value="GAA5193508.1"/>
    <property type="molecule type" value="Genomic_DNA"/>
</dbReference>
<organism evidence="10 11">
    <name type="scientific">Arthrobacter gyeryongensis</name>
    <dbReference type="NCBI Taxonomy" id="1650592"/>
    <lineage>
        <taxon>Bacteria</taxon>
        <taxon>Bacillati</taxon>
        <taxon>Actinomycetota</taxon>
        <taxon>Actinomycetes</taxon>
        <taxon>Micrococcales</taxon>
        <taxon>Micrococcaceae</taxon>
        <taxon>Arthrobacter</taxon>
    </lineage>
</organism>
<keyword evidence="4 7" id="KW-0812">Transmembrane</keyword>
<keyword evidence="11" id="KW-1185">Reference proteome</keyword>
<feature type="compositionally biased region" description="Basic residues" evidence="8">
    <location>
        <begin position="17"/>
        <end position="29"/>
    </location>
</feature>
<feature type="transmembrane region" description="Helical" evidence="7">
    <location>
        <begin position="238"/>
        <end position="258"/>
    </location>
</feature>
<evidence type="ECO:0000256" key="1">
    <source>
        <dbReference type="ARBA" id="ARBA00004651"/>
    </source>
</evidence>
<keyword evidence="5 7" id="KW-1133">Transmembrane helix</keyword>
<comment type="similarity">
    <text evidence="7">Belongs to the binding-protein-dependent transport system permease family.</text>
</comment>
<dbReference type="RefSeq" id="WP_425550501.1">
    <property type="nucleotide sequence ID" value="NZ_BAABKK010000010.1"/>
</dbReference>
<protein>
    <submittedName>
        <fullName evidence="10">Sugar ABC transporter permease</fullName>
    </submittedName>
</protein>
<dbReference type="PANTHER" id="PTHR30193:SF41">
    <property type="entry name" value="DIACETYLCHITOBIOSE UPTAKE SYSTEM PERMEASE PROTEIN NGCF"/>
    <property type="match status" value="1"/>
</dbReference>
<evidence type="ECO:0000313" key="11">
    <source>
        <dbReference type="Proteomes" id="UP001500200"/>
    </source>
</evidence>
<dbReference type="InterPro" id="IPR035906">
    <property type="entry name" value="MetI-like_sf"/>
</dbReference>